<dbReference type="Proteomes" id="UP000245926">
    <property type="component" value="Chromosome"/>
</dbReference>
<protein>
    <submittedName>
        <fullName evidence="1">Heavy-metal resistance</fullName>
    </submittedName>
</protein>
<sequence length="137" mass="15189">MTSRSGKPVPGTLFDGLFIPLGDWGHLLDVAQELRSIDSEFMDTMLEAYASGPRALSPYEITKVRSLVQLLKQLDLDPAAICRELPETMHELETTCVGCTQRTRCDHELAAGTAAVTYQRFCPNAQRLMHLVEKVGP</sequence>
<dbReference type="AlphaFoldDB" id="A0A2U8WG83"/>
<dbReference type="RefSeq" id="WP_109895942.1">
    <property type="nucleotide sequence ID" value="NZ_CP029550.1"/>
</dbReference>
<dbReference type="EMBL" id="CP029550">
    <property type="protein sequence ID" value="AWN44326.1"/>
    <property type="molecule type" value="Genomic_DNA"/>
</dbReference>
<evidence type="ECO:0000313" key="1">
    <source>
        <dbReference type="EMBL" id="AWN44326.1"/>
    </source>
</evidence>
<dbReference type="OrthoDB" id="7307423at2"/>
<organism evidence="1 2">
    <name type="scientific">Methylobacterium durans</name>
    <dbReference type="NCBI Taxonomy" id="2202825"/>
    <lineage>
        <taxon>Bacteria</taxon>
        <taxon>Pseudomonadati</taxon>
        <taxon>Pseudomonadota</taxon>
        <taxon>Alphaproteobacteria</taxon>
        <taxon>Hyphomicrobiales</taxon>
        <taxon>Methylobacteriaceae</taxon>
        <taxon>Methylobacterium</taxon>
    </lineage>
</organism>
<accession>A0A2U8WG83</accession>
<keyword evidence="2" id="KW-1185">Reference proteome</keyword>
<gene>
    <name evidence="1" type="ORF">DK389_02215</name>
</gene>
<dbReference type="KEGG" id="mets:DK389_02215"/>
<name>A0A2U8WG83_9HYPH</name>
<proteinExistence type="predicted"/>
<evidence type="ECO:0000313" key="2">
    <source>
        <dbReference type="Proteomes" id="UP000245926"/>
    </source>
</evidence>
<reference evidence="2" key="1">
    <citation type="submission" date="2018-05" db="EMBL/GenBank/DDBJ databases">
        <title>Complete Genome Sequence of Methylobacterium sp. 17SD2-17.</title>
        <authorList>
            <person name="Srinivasan S."/>
        </authorList>
    </citation>
    <scope>NUCLEOTIDE SEQUENCE [LARGE SCALE GENOMIC DNA]</scope>
    <source>
        <strain evidence="2">17SD2-17</strain>
    </source>
</reference>